<keyword evidence="2" id="KW-1185">Reference proteome</keyword>
<dbReference type="Gene3D" id="3.30.70.2540">
    <property type="entry name" value="CRISPR-associated endoribonuclease Cas6/Csy4"/>
    <property type="match status" value="1"/>
</dbReference>
<accession>A0ABU1G247</accession>
<sequence>MDHYIDIRLLPDPEFPAAMLMGALFGKLHRSLVELQAADLGVSFPEHRHGPKRSLGQRLRLHGSAAALDRLMTAGWLKGMRDHVSVSDMAEVPIKARHRVVRRKQFKTNAERLRRRRAQRHNETLEQAREHIPDSVERKVDLPFATLRSYSTGQTFSLFIEHGEIQDEPVAGSFNSYGLSQEATVPWF</sequence>
<comment type="caution">
    <text evidence="1">The sequence shown here is derived from an EMBL/GenBank/DDBJ whole genome shotgun (WGS) entry which is preliminary data.</text>
</comment>
<dbReference type="EMBL" id="JARWAK010000006">
    <property type="protein sequence ID" value="MDR5866776.1"/>
    <property type="molecule type" value="Genomic_DNA"/>
</dbReference>
<reference evidence="1 2" key="1">
    <citation type="submission" date="2023-04" db="EMBL/GenBank/DDBJ databases">
        <title>A long-awaited taxogenomic arrangement of the family Halomonadaceae.</title>
        <authorList>
            <person name="De La Haba R."/>
            <person name="Chuvochina M."/>
            <person name="Wittouck S."/>
            <person name="Arahal D.R."/>
            <person name="Sanchez-Porro C."/>
            <person name="Hugenholtz P."/>
            <person name="Ventosa A."/>
        </authorList>
    </citation>
    <scope>NUCLEOTIDE SEQUENCE [LARGE SCALE GENOMIC DNA]</scope>
    <source>
        <strain evidence="1 2">DSM 23530</strain>
    </source>
</reference>
<evidence type="ECO:0000313" key="2">
    <source>
        <dbReference type="Proteomes" id="UP001264519"/>
    </source>
</evidence>
<proteinExistence type="predicted"/>
<protein>
    <submittedName>
        <fullName evidence="1">Type I-F CRISPR-associated endoribonuclease Cas6/Csy4</fullName>
    </submittedName>
</protein>
<dbReference type="RefSeq" id="WP_309652375.1">
    <property type="nucleotide sequence ID" value="NZ_JARWAK010000006.1"/>
</dbReference>
<dbReference type="InterPro" id="IPR013396">
    <property type="entry name" value="CRISPR-assoc_prot_Csy4"/>
</dbReference>
<dbReference type="InterPro" id="IPR042564">
    <property type="entry name" value="CRISPR-Cas6/Csy4_sf"/>
</dbReference>
<dbReference type="NCBIfam" id="TIGR02563">
    <property type="entry name" value="cas_Csy4"/>
    <property type="match status" value="1"/>
</dbReference>
<gene>
    <name evidence="1" type="primary">cas6f</name>
    <name evidence="1" type="ORF">QC818_08275</name>
</gene>
<name>A0ABU1G247_9GAMM</name>
<evidence type="ECO:0000313" key="1">
    <source>
        <dbReference type="EMBL" id="MDR5866776.1"/>
    </source>
</evidence>
<organism evidence="1 2">
    <name type="scientific">Halomonas koreensis</name>
    <dbReference type="NCBI Taxonomy" id="245385"/>
    <lineage>
        <taxon>Bacteria</taxon>
        <taxon>Pseudomonadati</taxon>
        <taxon>Pseudomonadota</taxon>
        <taxon>Gammaproteobacteria</taxon>
        <taxon>Oceanospirillales</taxon>
        <taxon>Halomonadaceae</taxon>
        <taxon>Halomonas</taxon>
    </lineage>
</organism>
<dbReference type="Proteomes" id="UP001264519">
    <property type="component" value="Unassembled WGS sequence"/>
</dbReference>
<dbReference type="CDD" id="cd09739">
    <property type="entry name" value="Cas6_I-F"/>
    <property type="match status" value="1"/>
</dbReference>
<dbReference type="Pfam" id="PF09618">
    <property type="entry name" value="Cas_Csy4"/>
    <property type="match status" value="1"/>
</dbReference>